<proteinExistence type="predicted"/>
<dbReference type="RefSeq" id="WP_097323986.1">
    <property type="nucleotide sequence ID" value="NZ_OBDY01000016.1"/>
</dbReference>
<reference evidence="1 2" key="1">
    <citation type="submission" date="2017-09" db="EMBL/GenBank/DDBJ databases">
        <authorList>
            <person name="Ehlers B."/>
            <person name="Leendertz F.H."/>
        </authorList>
    </citation>
    <scope>NUCLEOTIDE SEQUENCE [LARGE SCALE GENOMIC DNA]</scope>
    <source>
        <strain evidence="1 2">CGMCC 4.6857</strain>
    </source>
</reference>
<dbReference type="Proteomes" id="UP000219612">
    <property type="component" value="Unassembled WGS sequence"/>
</dbReference>
<dbReference type="EMBL" id="OBDY01000016">
    <property type="protein sequence ID" value="SNY55206.1"/>
    <property type="molecule type" value="Genomic_DNA"/>
</dbReference>
<evidence type="ECO:0000313" key="2">
    <source>
        <dbReference type="Proteomes" id="UP000219612"/>
    </source>
</evidence>
<evidence type="ECO:0008006" key="3">
    <source>
        <dbReference type="Google" id="ProtNLM"/>
    </source>
</evidence>
<keyword evidence="2" id="KW-1185">Reference proteome</keyword>
<organism evidence="1 2">
    <name type="scientific">Paractinoplanes atraurantiacus</name>
    <dbReference type="NCBI Taxonomy" id="1036182"/>
    <lineage>
        <taxon>Bacteria</taxon>
        <taxon>Bacillati</taxon>
        <taxon>Actinomycetota</taxon>
        <taxon>Actinomycetes</taxon>
        <taxon>Micromonosporales</taxon>
        <taxon>Micromonosporaceae</taxon>
        <taxon>Paractinoplanes</taxon>
    </lineage>
</organism>
<accession>A0A285J785</accession>
<dbReference type="OrthoDB" id="3379197at2"/>
<name>A0A285J785_9ACTN</name>
<protein>
    <recommendedName>
        <fullName evidence="3">SseB protein N-terminal domain-containing protein</fullName>
    </recommendedName>
</protein>
<sequence>MSWTLFVMPLHGLEHSAELTRAAPPALPFPAAADVLEVFRVAGCHGTNWFRVLGEEPGSRLPECPSPSACAATGGLDLGEVTLRSAGGRSDLAASTPVEIISFRKPYPLAVLTAACALTAIAGSQVVFDQDGGDAFVIQPGEEVQALTAGWPW</sequence>
<dbReference type="AlphaFoldDB" id="A0A285J785"/>
<gene>
    <name evidence="1" type="ORF">SAMN05421748_11674</name>
</gene>
<evidence type="ECO:0000313" key="1">
    <source>
        <dbReference type="EMBL" id="SNY55206.1"/>
    </source>
</evidence>